<dbReference type="PANTHER" id="PTHR43471">
    <property type="entry name" value="ABC TRANSPORTER PERMEASE"/>
    <property type="match status" value="1"/>
</dbReference>
<keyword evidence="1" id="KW-0472">Membrane</keyword>
<feature type="transmembrane region" description="Helical" evidence="1">
    <location>
        <begin position="25"/>
        <end position="47"/>
    </location>
</feature>
<feature type="transmembrane region" description="Helical" evidence="1">
    <location>
        <begin position="186"/>
        <end position="207"/>
    </location>
</feature>
<dbReference type="GO" id="GO:0005886">
    <property type="term" value="C:plasma membrane"/>
    <property type="evidence" value="ECO:0007669"/>
    <property type="project" value="UniProtKB-SubCell"/>
</dbReference>
<organism evidence="2 3">
    <name type="scientific">Pseudoxanthomonas suwonensis (strain 11-1)</name>
    <dbReference type="NCBI Taxonomy" id="743721"/>
    <lineage>
        <taxon>Bacteria</taxon>
        <taxon>Pseudomonadati</taxon>
        <taxon>Pseudomonadota</taxon>
        <taxon>Gammaproteobacteria</taxon>
        <taxon>Lysobacterales</taxon>
        <taxon>Lysobacteraceae</taxon>
        <taxon>Pseudoxanthomonas</taxon>
    </lineage>
</organism>
<reference evidence="2 3" key="1">
    <citation type="submission" date="2011-01" db="EMBL/GenBank/DDBJ databases">
        <title>Complete sequence of Pseudoxanthomonas suwonensis 11-1.</title>
        <authorList>
            <consortium name="US DOE Joint Genome Institute"/>
            <person name="Lucas S."/>
            <person name="Copeland A."/>
            <person name="Lapidus A."/>
            <person name="Cheng J.-F."/>
            <person name="Goodwin L."/>
            <person name="Pitluck S."/>
            <person name="Teshima H."/>
            <person name="Detter J.C."/>
            <person name="Han C."/>
            <person name="Tapia R."/>
            <person name="Land M."/>
            <person name="Hauser L."/>
            <person name="Kyrpides N."/>
            <person name="Ivanova N."/>
            <person name="Ovchinnikova G."/>
            <person name="Siebers A.K."/>
            <person name="Allgaier M."/>
            <person name="Thelen M.P."/>
            <person name="Hugenholtz P."/>
            <person name="Gladden J."/>
            <person name="Woyke T."/>
        </authorList>
    </citation>
    <scope>NUCLEOTIDE SEQUENCE [LARGE SCALE GENOMIC DNA]</scope>
    <source>
        <strain evidence="3">11-1</strain>
    </source>
</reference>
<keyword evidence="1" id="KW-0812">Transmembrane</keyword>
<keyword evidence="1" id="KW-1133">Transmembrane helix</keyword>
<dbReference type="EMBL" id="CP002446">
    <property type="protein sequence ID" value="ADV28929.1"/>
    <property type="molecule type" value="Genomic_DNA"/>
</dbReference>
<evidence type="ECO:0000313" key="2">
    <source>
        <dbReference type="EMBL" id="ADV28929.1"/>
    </source>
</evidence>
<dbReference type="Proteomes" id="UP000008632">
    <property type="component" value="Chromosome"/>
</dbReference>
<name>E6WXG0_PSEUU</name>
<accession>E6WXG0</accession>
<protein>
    <submittedName>
        <fullName evidence="2">ABC transporter sodium permease</fullName>
    </submittedName>
</protein>
<sequence length="393" mass="42484">MNALATLWIVMCKELRDIARDRRTLALTLLLGPLLLPAIILGMGAMAEKKARTQIKKELEVPTIGVERAPNLVAFLATQGIRTVPAPEDLDQAIRDQQVEVGMHISESYAEDWRAGRPALVEVVVDTTQRDSSIPQARLQGALRAYGGQVGTLRLLARGVDASVVQAISPGIRDVATAEAKRGRMLAVILPYFLILTAFLGGAALVLDATAGERERQSLEPLLATPAARGAIVSGKIAAACVLGLVTLLLSLLAIKLSSQIATGVARQMDVSMLSIARMLFVLLPMLLIGTSLLTLLAASAKSLKEAQSHMTWLMLLPMVPSMMLMVNPVKTQLWQFAVPFLGQNQMLLRVIRGEQVSLQEWGVYLGCSLGLALVLWVAAVMRYRQEKLAIST</sequence>
<dbReference type="GO" id="GO:0140359">
    <property type="term" value="F:ABC-type transporter activity"/>
    <property type="evidence" value="ECO:0007669"/>
    <property type="project" value="InterPro"/>
</dbReference>
<feature type="transmembrane region" description="Helical" evidence="1">
    <location>
        <begin position="310"/>
        <end position="327"/>
    </location>
</feature>
<gene>
    <name evidence="2" type="ordered locus">Psesu_3106</name>
</gene>
<dbReference type="OrthoDB" id="5486437at2"/>
<proteinExistence type="predicted"/>
<evidence type="ECO:0000256" key="1">
    <source>
        <dbReference type="SAM" id="Phobius"/>
    </source>
</evidence>
<feature type="transmembrane region" description="Helical" evidence="1">
    <location>
        <begin position="276"/>
        <end position="298"/>
    </location>
</feature>
<dbReference type="AlphaFoldDB" id="E6WXG0"/>
<evidence type="ECO:0000313" key="3">
    <source>
        <dbReference type="Proteomes" id="UP000008632"/>
    </source>
</evidence>
<feature type="transmembrane region" description="Helical" evidence="1">
    <location>
        <begin position="364"/>
        <end position="384"/>
    </location>
</feature>
<dbReference type="RefSeq" id="WP_013536754.1">
    <property type="nucleotide sequence ID" value="NC_014924.1"/>
</dbReference>
<dbReference type="KEGG" id="psu:Psesu_3106"/>
<dbReference type="STRING" id="743721.Psesu_3106"/>
<dbReference type="eggNOG" id="COG1668">
    <property type="taxonomic scope" value="Bacteria"/>
</dbReference>
<dbReference type="Pfam" id="PF12679">
    <property type="entry name" value="ABC2_membrane_2"/>
    <property type="match status" value="1"/>
</dbReference>
<keyword evidence="3" id="KW-1185">Reference proteome</keyword>
<feature type="transmembrane region" description="Helical" evidence="1">
    <location>
        <begin position="227"/>
        <end position="255"/>
    </location>
</feature>
<dbReference type="PANTHER" id="PTHR43471:SF3">
    <property type="entry name" value="ABC TRANSPORTER PERMEASE PROTEIN NATB"/>
    <property type="match status" value="1"/>
</dbReference>
<dbReference type="HOGENOM" id="CLU_022118_2_0_6"/>